<evidence type="ECO:0000256" key="4">
    <source>
        <dbReference type="ARBA" id="ARBA00023004"/>
    </source>
</evidence>
<dbReference type="InterPro" id="IPR004017">
    <property type="entry name" value="Cys_rich_dom"/>
</dbReference>
<dbReference type="InterPro" id="IPR017900">
    <property type="entry name" value="4Fe4S_Fe_S_CS"/>
</dbReference>
<proteinExistence type="predicted"/>
<dbReference type="PANTHER" id="PTHR32479:SF20">
    <property type="entry name" value="GLYCOLATE OXIDASE IRON-SULFUR SUBUNIT"/>
    <property type="match status" value="1"/>
</dbReference>
<dbReference type="PROSITE" id="PS00198">
    <property type="entry name" value="4FE4S_FER_1"/>
    <property type="match status" value="1"/>
</dbReference>
<dbReference type="InterPro" id="IPR012257">
    <property type="entry name" value="Glc_ox_4Fe-4S"/>
</dbReference>
<dbReference type="PANTHER" id="PTHR32479">
    <property type="entry name" value="GLYCOLATE OXIDASE IRON-SULFUR SUBUNIT"/>
    <property type="match status" value="1"/>
</dbReference>
<dbReference type="SUPFAM" id="SSF46548">
    <property type="entry name" value="alpha-helical ferredoxin"/>
    <property type="match status" value="1"/>
</dbReference>
<dbReference type="GO" id="GO:0016491">
    <property type="term" value="F:oxidoreductase activity"/>
    <property type="evidence" value="ECO:0007669"/>
    <property type="project" value="UniProtKB-ARBA"/>
</dbReference>
<feature type="domain" description="4Fe-4S ferredoxin-type" evidence="6">
    <location>
        <begin position="9"/>
        <end position="38"/>
    </location>
</feature>
<dbReference type="PIRSF" id="PIRSF000139">
    <property type="entry name" value="Glc_ox_4Fe-4S"/>
    <property type="match status" value="1"/>
</dbReference>
<sequence>MQKKPEDIFNFQEFADDCVKCGKCIPVCTIHNVNADEVTSPRGFIDLLGAYKKGVLELDKNAKDIFESCFLCTACVEACPKSLPTDMLIEQVRNDIAQKYGIAWYKKAFFLLLRHRWLNDLAFKFGWAFQTCGFKIKADRDSMNSRFNFPMLKTDRVLPSLKRKSFLNKHKENINNGGKRKVAIFIGCLSNYNYVNVGDSLLEILKVLEIDAFLAKDQKCCAAPAYFTGDFDTVDYNAKHNIEYFESFGEDIEAILVPEATCSAMLKIDYEHFFHDQPQWQERAKKVMSKVFMATEWLQNHTELESILAKKKKDTKIVTYHDPCHARKMQGIYEEPRSLIRTNYKIVEMSDPNACCGFGGVTMQSEKFHLSQAVGKKKSAMIEATQADVVSAECSACRMQINNAMGIESKTVFKNPIELIAQALKD</sequence>
<protein>
    <submittedName>
        <fullName evidence="7">Putative oxidoreductase ferredoxin-type protein, clusters with CPO</fullName>
    </submittedName>
</protein>
<keyword evidence="4" id="KW-0408">Iron</keyword>
<organism evidence="7">
    <name type="scientific">hydrothermal vent metagenome</name>
    <dbReference type="NCBI Taxonomy" id="652676"/>
    <lineage>
        <taxon>unclassified sequences</taxon>
        <taxon>metagenomes</taxon>
        <taxon>ecological metagenomes</taxon>
    </lineage>
</organism>
<dbReference type="Pfam" id="PF02754">
    <property type="entry name" value="CCG"/>
    <property type="match status" value="2"/>
</dbReference>
<accession>A0A1W1BJZ9</accession>
<reference evidence="7" key="1">
    <citation type="submission" date="2016-10" db="EMBL/GenBank/DDBJ databases">
        <authorList>
            <person name="de Groot N.N."/>
        </authorList>
    </citation>
    <scope>NUCLEOTIDE SEQUENCE</scope>
</reference>
<dbReference type="Gene3D" id="1.10.1060.10">
    <property type="entry name" value="Alpha-helical ferredoxin"/>
    <property type="match status" value="1"/>
</dbReference>
<dbReference type="InterPro" id="IPR009051">
    <property type="entry name" value="Helical_ferredxn"/>
</dbReference>
<dbReference type="InterPro" id="IPR017896">
    <property type="entry name" value="4Fe4S_Fe-S-bd"/>
</dbReference>
<keyword evidence="2" id="KW-0479">Metal-binding</keyword>
<evidence type="ECO:0000256" key="2">
    <source>
        <dbReference type="ARBA" id="ARBA00022723"/>
    </source>
</evidence>
<evidence type="ECO:0000256" key="5">
    <source>
        <dbReference type="ARBA" id="ARBA00023014"/>
    </source>
</evidence>
<keyword evidence="1" id="KW-0004">4Fe-4S</keyword>
<dbReference type="EMBL" id="FPHB01000022">
    <property type="protein sequence ID" value="SFV53860.1"/>
    <property type="molecule type" value="Genomic_DNA"/>
</dbReference>
<keyword evidence="3" id="KW-0677">Repeat</keyword>
<evidence type="ECO:0000256" key="3">
    <source>
        <dbReference type="ARBA" id="ARBA00022737"/>
    </source>
</evidence>
<dbReference type="AlphaFoldDB" id="A0A1W1BJZ9"/>
<evidence type="ECO:0000313" key="8">
    <source>
        <dbReference type="EMBL" id="SFV75537.1"/>
    </source>
</evidence>
<gene>
    <name evidence="8" type="ORF">MNB_SM-3-621</name>
    <name evidence="7" type="ORF">MNB_SM-7-979</name>
</gene>
<dbReference type="EMBL" id="FPHP01000043">
    <property type="protein sequence ID" value="SFV75537.1"/>
    <property type="molecule type" value="Genomic_DNA"/>
</dbReference>
<dbReference type="PROSITE" id="PS51379">
    <property type="entry name" value="4FE4S_FER_2"/>
    <property type="match status" value="1"/>
</dbReference>
<evidence type="ECO:0000256" key="1">
    <source>
        <dbReference type="ARBA" id="ARBA00022485"/>
    </source>
</evidence>
<dbReference type="Pfam" id="PF13183">
    <property type="entry name" value="Fer4_8"/>
    <property type="match status" value="1"/>
</dbReference>
<evidence type="ECO:0000259" key="6">
    <source>
        <dbReference type="PROSITE" id="PS51379"/>
    </source>
</evidence>
<dbReference type="GO" id="GO:0046872">
    <property type="term" value="F:metal ion binding"/>
    <property type="evidence" value="ECO:0007669"/>
    <property type="project" value="UniProtKB-KW"/>
</dbReference>
<dbReference type="GO" id="GO:0051539">
    <property type="term" value="F:4 iron, 4 sulfur cluster binding"/>
    <property type="evidence" value="ECO:0007669"/>
    <property type="project" value="UniProtKB-KW"/>
</dbReference>
<keyword evidence="5" id="KW-0411">Iron-sulfur</keyword>
<evidence type="ECO:0000313" key="7">
    <source>
        <dbReference type="EMBL" id="SFV53860.1"/>
    </source>
</evidence>
<name>A0A1W1BJZ9_9ZZZZ</name>